<dbReference type="InterPro" id="IPR036390">
    <property type="entry name" value="WH_DNA-bd_sf"/>
</dbReference>
<comment type="caution">
    <text evidence="6">The sequence shown here is derived from an EMBL/GenBank/DDBJ whole genome shotgun (WGS) entry which is preliminary data.</text>
</comment>
<dbReference type="SUPFAM" id="SSF64288">
    <property type="entry name" value="Chorismate lyase-like"/>
    <property type="match status" value="1"/>
</dbReference>
<dbReference type="PANTHER" id="PTHR44846">
    <property type="entry name" value="MANNOSYL-D-GLYCERATE TRANSPORT/METABOLISM SYSTEM REPRESSOR MNGR-RELATED"/>
    <property type="match status" value="1"/>
</dbReference>
<sequence length="262" mass="29296">MAKQYERIAGQLRERIRAGELKPGQRLPAETALAKEHRTSLPTMRDALALLLSEGLIDKKHGVGNFVRKPRNLVRRDNARHQWEKDRARAGEAERQTTGATERDTGLTISDLEFRATFADVPANEDLAEHFGVAAGTLLLERVYRTNHRDEDVPFNIARSYLVRDMIAANPALMDPSNEPWPGGTQNQLHTVGIELDRVVERVTARPPTVEESEELGLQGGVAVIVLRKTSIDTRGRVVEVSDVVLPGDRTELIFTTNLARW</sequence>
<proteinExistence type="predicted"/>
<dbReference type="SMART" id="SM00345">
    <property type="entry name" value="HTH_GNTR"/>
    <property type="match status" value="1"/>
</dbReference>
<keyword evidence="2" id="KW-0238">DNA-binding</keyword>
<keyword evidence="1" id="KW-0805">Transcription regulation</keyword>
<dbReference type="Pfam" id="PF00392">
    <property type="entry name" value="GntR"/>
    <property type="match status" value="1"/>
</dbReference>
<gene>
    <name evidence="6" type="ORF">JE024_17905</name>
</gene>
<feature type="domain" description="HTH gntR-type" evidence="5">
    <location>
        <begin position="2"/>
        <end position="70"/>
    </location>
</feature>
<dbReference type="InterPro" id="IPR011663">
    <property type="entry name" value="UTRA"/>
</dbReference>
<evidence type="ECO:0000313" key="7">
    <source>
        <dbReference type="Proteomes" id="UP000664109"/>
    </source>
</evidence>
<dbReference type="Gene3D" id="3.40.1410.10">
    <property type="entry name" value="Chorismate lyase-like"/>
    <property type="match status" value="1"/>
</dbReference>
<dbReference type="PANTHER" id="PTHR44846:SF17">
    <property type="entry name" value="GNTR-FAMILY TRANSCRIPTIONAL REGULATOR"/>
    <property type="match status" value="1"/>
</dbReference>
<keyword evidence="7" id="KW-1185">Reference proteome</keyword>
<name>A0ABS2USY9_9ACTN</name>
<dbReference type="Pfam" id="PF07702">
    <property type="entry name" value="UTRA"/>
    <property type="match status" value="1"/>
</dbReference>
<dbReference type="InterPro" id="IPR028978">
    <property type="entry name" value="Chorismate_lyase_/UTRA_dom_sf"/>
</dbReference>
<dbReference type="SUPFAM" id="SSF46785">
    <property type="entry name" value="Winged helix' DNA-binding domain"/>
    <property type="match status" value="1"/>
</dbReference>
<reference evidence="6 7" key="1">
    <citation type="journal article" date="2016" name="Arch. Microbiol.">
        <title>Streptomyces zhihengii sp. nov., isolated from rhizospheric soil of Psammosilene tunicoides.</title>
        <authorList>
            <person name="Huang M.J."/>
            <person name="Fei J.J."/>
            <person name="Salam N."/>
            <person name="Kim C.J."/>
            <person name="Hozzein W.N."/>
            <person name="Xiao M."/>
            <person name="Huang H.Q."/>
            <person name="Li W.J."/>
        </authorList>
    </citation>
    <scope>NUCLEOTIDE SEQUENCE [LARGE SCALE GENOMIC DNA]</scope>
    <source>
        <strain evidence="6 7">YIM T102</strain>
    </source>
</reference>
<evidence type="ECO:0000256" key="2">
    <source>
        <dbReference type="ARBA" id="ARBA00023125"/>
    </source>
</evidence>
<feature type="region of interest" description="Disordered" evidence="4">
    <location>
        <begin position="78"/>
        <end position="104"/>
    </location>
</feature>
<dbReference type="Proteomes" id="UP000664109">
    <property type="component" value="Unassembled WGS sequence"/>
</dbReference>
<dbReference type="CDD" id="cd07377">
    <property type="entry name" value="WHTH_GntR"/>
    <property type="match status" value="1"/>
</dbReference>
<accession>A0ABS2USY9</accession>
<dbReference type="InterPro" id="IPR036388">
    <property type="entry name" value="WH-like_DNA-bd_sf"/>
</dbReference>
<organism evidence="6 7">
    <name type="scientific">Streptomyces zhihengii</name>
    <dbReference type="NCBI Taxonomy" id="1818004"/>
    <lineage>
        <taxon>Bacteria</taxon>
        <taxon>Bacillati</taxon>
        <taxon>Actinomycetota</taxon>
        <taxon>Actinomycetes</taxon>
        <taxon>Kitasatosporales</taxon>
        <taxon>Streptomycetaceae</taxon>
        <taxon>Streptomyces</taxon>
    </lineage>
</organism>
<evidence type="ECO:0000313" key="6">
    <source>
        <dbReference type="EMBL" id="MBM9620584.1"/>
    </source>
</evidence>
<dbReference type="EMBL" id="JAFEJA010000001">
    <property type="protein sequence ID" value="MBM9620584.1"/>
    <property type="molecule type" value="Genomic_DNA"/>
</dbReference>
<dbReference type="Gene3D" id="1.10.10.10">
    <property type="entry name" value="Winged helix-like DNA-binding domain superfamily/Winged helix DNA-binding domain"/>
    <property type="match status" value="1"/>
</dbReference>
<dbReference type="InterPro" id="IPR050679">
    <property type="entry name" value="Bact_HTH_transcr_reg"/>
</dbReference>
<evidence type="ECO:0000259" key="5">
    <source>
        <dbReference type="PROSITE" id="PS50949"/>
    </source>
</evidence>
<dbReference type="InterPro" id="IPR000524">
    <property type="entry name" value="Tscrpt_reg_HTH_GntR"/>
</dbReference>
<keyword evidence="3" id="KW-0804">Transcription</keyword>
<dbReference type="PROSITE" id="PS50949">
    <property type="entry name" value="HTH_GNTR"/>
    <property type="match status" value="1"/>
</dbReference>
<dbReference type="RefSeq" id="WP_205374561.1">
    <property type="nucleotide sequence ID" value="NZ_JAFEJA010000001.1"/>
</dbReference>
<evidence type="ECO:0000256" key="1">
    <source>
        <dbReference type="ARBA" id="ARBA00023015"/>
    </source>
</evidence>
<protein>
    <submittedName>
        <fullName evidence="6">GntR family transcriptional regulator</fullName>
    </submittedName>
</protein>
<evidence type="ECO:0000256" key="3">
    <source>
        <dbReference type="ARBA" id="ARBA00023163"/>
    </source>
</evidence>
<dbReference type="SMART" id="SM00866">
    <property type="entry name" value="UTRA"/>
    <property type="match status" value="1"/>
</dbReference>
<evidence type="ECO:0000256" key="4">
    <source>
        <dbReference type="SAM" id="MobiDB-lite"/>
    </source>
</evidence>